<accession>A0A1F8CSB8</accession>
<evidence type="ECO:0000313" key="1">
    <source>
        <dbReference type="EMBL" id="OGM79214.1"/>
    </source>
</evidence>
<dbReference type="Proteomes" id="UP000178999">
    <property type="component" value="Unassembled WGS sequence"/>
</dbReference>
<evidence type="ECO:0000313" key="2">
    <source>
        <dbReference type="Proteomes" id="UP000178999"/>
    </source>
</evidence>
<dbReference type="STRING" id="1802538.A2382_00310"/>
<sequence>MSIVAAGFPLTSQNMNIWIPNNLTYTNPNNINSLGLIAQNDIYFTRNVPNNFEINAALIAQKGRVIRHGYFWWCEGTTNAVRNSLTINGSISSYSKSYWNYGDPLESGFTTRNINYDNNLLYTPPPYFPTTDNFTLISWKEE</sequence>
<organism evidence="1 2">
    <name type="scientific">Candidatus Woesebacteria bacterium RIFOXYB1_FULL_38_16</name>
    <dbReference type="NCBI Taxonomy" id="1802538"/>
    <lineage>
        <taxon>Bacteria</taxon>
        <taxon>Candidatus Woeseibacteriota</taxon>
    </lineage>
</organism>
<dbReference type="EMBL" id="MGHY01000018">
    <property type="protein sequence ID" value="OGM79214.1"/>
    <property type="molecule type" value="Genomic_DNA"/>
</dbReference>
<reference evidence="1 2" key="1">
    <citation type="journal article" date="2016" name="Nat. Commun.">
        <title>Thousands of microbial genomes shed light on interconnected biogeochemical processes in an aquifer system.</title>
        <authorList>
            <person name="Anantharaman K."/>
            <person name="Brown C.T."/>
            <person name="Hug L.A."/>
            <person name="Sharon I."/>
            <person name="Castelle C.J."/>
            <person name="Probst A.J."/>
            <person name="Thomas B.C."/>
            <person name="Singh A."/>
            <person name="Wilkins M.J."/>
            <person name="Karaoz U."/>
            <person name="Brodie E.L."/>
            <person name="Williams K.H."/>
            <person name="Hubbard S.S."/>
            <person name="Banfield J.F."/>
        </authorList>
    </citation>
    <scope>NUCLEOTIDE SEQUENCE [LARGE SCALE GENOMIC DNA]</scope>
</reference>
<comment type="caution">
    <text evidence="1">The sequence shown here is derived from an EMBL/GenBank/DDBJ whole genome shotgun (WGS) entry which is preliminary data.</text>
</comment>
<protein>
    <submittedName>
        <fullName evidence="1">Uncharacterized protein</fullName>
    </submittedName>
</protein>
<gene>
    <name evidence="1" type="ORF">A2382_00310</name>
</gene>
<dbReference type="AlphaFoldDB" id="A0A1F8CSB8"/>
<proteinExistence type="predicted"/>
<name>A0A1F8CSB8_9BACT</name>